<evidence type="ECO:0000256" key="6">
    <source>
        <dbReference type="ARBA" id="ARBA00022884"/>
    </source>
</evidence>
<keyword evidence="11" id="KW-1185">Reference proteome</keyword>
<feature type="domain" description="Exoribonuclease phosphorolytic" evidence="9">
    <location>
        <begin position="145"/>
        <end position="210"/>
    </location>
</feature>
<keyword evidence="4 7" id="KW-0819">tRNA processing</keyword>
<dbReference type="NCBIfam" id="TIGR01966">
    <property type="entry name" value="RNasePH"/>
    <property type="match status" value="1"/>
</dbReference>
<evidence type="ECO:0000256" key="2">
    <source>
        <dbReference type="ARBA" id="ARBA00022552"/>
    </source>
</evidence>
<dbReference type="Gene3D" id="3.30.230.70">
    <property type="entry name" value="GHMP Kinase, N-terminal domain"/>
    <property type="match status" value="1"/>
</dbReference>
<comment type="catalytic activity">
    <reaction evidence="7">
        <text>tRNA(n+1) + phosphate = tRNA(n) + a ribonucleoside 5'-diphosphate</text>
        <dbReference type="Rhea" id="RHEA:10628"/>
        <dbReference type="Rhea" id="RHEA-COMP:17343"/>
        <dbReference type="Rhea" id="RHEA-COMP:17344"/>
        <dbReference type="ChEBI" id="CHEBI:43474"/>
        <dbReference type="ChEBI" id="CHEBI:57930"/>
        <dbReference type="ChEBI" id="CHEBI:173114"/>
        <dbReference type="EC" id="2.7.7.56"/>
    </reaction>
</comment>
<dbReference type="PANTHER" id="PTHR11953:SF0">
    <property type="entry name" value="EXOSOME COMPLEX COMPONENT RRP41"/>
    <property type="match status" value="1"/>
</dbReference>
<keyword evidence="3 7" id="KW-0820">tRNA-binding</keyword>
<dbReference type="SUPFAM" id="SSF55666">
    <property type="entry name" value="Ribonuclease PH domain 2-like"/>
    <property type="match status" value="1"/>
</dbReference>
<proteinExistence type="inferred from homology"/>
<dbReference type="GO" id="GO:0000175">
    <property type="term" value="F:3'-5'-RNA exonuclease activity"/>
    <property type="evidence" value="ECO:0007669"/>
    <property type="project" value="UniProtKB-UniRule"/>
</dbReference>
<keyword evidence="2 7" id="KW-0698">rRNA processing</keyword>
<gene>
    <name evidence="7 10" type="primary">rph</name>
    <name evidence="10" type="ORF">AC529_13655</name>
</gene>
<comment type="function">
    <text evidence="7">Phosphorolytic 3'-5' exoribonuclease that plays an important role in tRNA 3'-end maturation. Removes nucleotide residues following the 3'-CCA terminus of tRNAs; can also add nucleotides to the ends of RNA molecules by using nucleoside diphosphates as substrates, but this may not be physiologically important. Probably plays a role in initiation of 16S rRNA degradation (leading to ribosome degradation) during starvation.</text>
</comment>
<dbReference type="RefSeq" id="WP_068758451.1">
    <property type="nucleotide sequence ID" value="NZ_KQ950186.1"/>
</dbReference>
<dbReference type="InterPro" id="IPR036345">
    <property type="entry name" value="ExoRNase_PH_dom2_sf"/>
</dbReference>
<dbReference type="PANTHER" id="PTHR11953">
    <property type="entry name" value="EXOSOME COMPLEX COMPONENT"/>
    <property type="match status" value="1"/>
</dbReference>
<dbReference type="GO" id="GO:0008033">
    <property type="term" value="P:tRNA processing"/>
    <property type="evidence" value="ECO:0007669"/>
    <property type="project" value="UniProtKB-UniRule"/>
</dbReference>
<dbReference type="Pfam" id="PF03725">
    <property type="entry name" value="RNase_PH_C"/>
    <property type="match status" value="1"/>
</dbReference>
<dbReference type="EMBL" id="LGEM01000098">
    <property type="protein sequence ID" value="KUP96223.1"/>
    <property type="molecule type" value="Genomic_DNA"/>
</dbReference>
<dbReference type="CDD" id="cd11362">
    <property type="entry name" value="RNase_PH_bact"/>
    <property type="match status" value="1"/>
</dbReference>
<dbReference type="InterPro" id="IPR027408">
    <property type="entry name" value="PNPase/RNase_PH_dom_sf"/>
</dbReference>
<comment type="subunit">
    <text evidence="7">Homohexameric ring arranged as a trimer of dimers.</text>
</comment>
<dbReference type="PATRIC" id="fig|665004.4.peg.3850"/>
<dbReference type="InterPro" id="IPR050080">
    <property type="entry name" value="RNase_PH"/>
</dbReference>
<dbReference type="Proteomes" id="UP000074382">
    <property type="component" value="Unassembled WGS sequence"/>
</dbReference>
<evidence type="ECO:0000259" key="8">
    <source>
        <dbReference type="Pfam" id="PF01138"/>
    </source>
</evidence>
<evidence type="ECO:0000313" key="10">
    <source>
        <dbReference type="EMBL" id="KUP96223.1"/>
    </source>
</evidence>
<feature type="binding site" evidence="7">
    <location>
        <position position="73"/>
    </location>
    <ligand>
        <name>phosphate</name>
        <dbReference type="ChEBI" id="CHEBI:43474"/>
        <note>substrate</note>
    </ligand>
</feature>
<evidence type="ECO:0000313" key="11">
    <source>
        <dbReference type="Proteomes" id="UP000074382"/>
    </source>
</evidence>
<sequence length="225" mass="24419">MRITRNWLRHAEGSALIEFGDTRVLCAATVEDGVPRWRRGSGEGWVTAEYAMLPRATDTRGTRESVKGKIGGRTHEISRLIGRSLRAVVDFKAMGEHTITLDCDVLQADGGTRTAAITGAYVALVDAVKYLRRQRNLKNNPLTGSVAAVSVGIVQGQPRLDLNYLEDSVAQTDMNVVVTGTGQFIEVQGTAEKVPFDRAHLDTLLDLAVAGCAQLTEIQKKALSE</sequence>
<dbReference type="GO" id="GO:0000049">
    <property type="term" value="F:tRNA binding"/>
    <property type="evidence" value="ECO:0007669"/>
    <property type="project" value="UniProtKB-UniRule"/>
</dbReference>
<comment type="caution">
    <text evidence="10">The sequence shown here is derived from an EMBL/GenBank/DDBJ whole genome shotgun (WGS) entry which is preliminary data.</text>
</comment>
<evidence type="ECO:0000256" key="1">
    <source>
        <dbReference type="ARBA" id="ARBA00006678"/>
    </source>
</evidence>
<dbReference type="STRING" id="665004.AC529_13655"/>
<dbReference type="InterPro" id="IPR015847">
    <property type="entry name" value="ExoRNase_PH_dom2"/>
</dbReference>
<evidence type="ECO:0000256" key="4">
    <source>
        <dbReference type="ARBA" id="ARBA00022694"/>
    </source>
</evidence>
<dbReference type="EC" id="2.7.7.56" evidence="7"/>
<keyword evidence="6" id="KW-0694">RNA-binding</keyword>
<dbReference type="SUPFAM" id="SSF54211">
    <property type="entry name" value="Ribosomal protein S5 domain 2-like"/>
    <property type="match status" value="1"/>
</dbReference>
<protein>
    <recommendedName>
        <fullName evidence="7">Ribonuclease PH</fullName>
        <shortName evidence="7">RNase PH</shortName>
        <ecNumber evidence="7">2.7.7.56</ecNumber>
    </recommendedName>
    <alternativeName>
        <fullName evidence="7">tRNA nucleotidyltransferase</fullName>
    </alternativeName>
</protein>
<dbReference type="GO" id="GO:0016075">
    <property type="term" value="P:rRNA catabolic process"/>
    <property type="evidence" value="ECO:0007669"/>
    <property type="project" value="UniProtKB-UniRule"/>
</dbReference>
<dbReference type="HAMAP" id="MF_00564">
    <property type="entry name" value="RNase_PH"/>
    <property type="match status" value="1"/>
</dbReference>
<feature type="binding site" evidence="7">
    <location>
        <begin position="111"/>
        <end position="113"/>
    </location>
    <ligand>
        <name>phosphate</name>
        <dbReference type="ChEBI" id="CHEBI:43474"/>
        <note>substrate</note>
    </ligand>
</feature>
<dbReference type="InterPro" id="IPR002381">
    <property type="entry name" value="RNase_PH_bac-type"/>
</dbReference>
<feature type="domain" description="Exoribonuclease phosphorolytic" evidence="8">
    <location>
        <begin position="1"/>
        <end position="127"/>
    </location>
</feature>
<evidence type="ECO:0000256" key="3">
    <source>
        <dbReference type="ARBA" id="ARBA00022555"/>
    </source>
</evidence>
<reference evidence="11" key="1">
    <citation type="journal article" date="2017" name="Acta Aliment.">
        <title>Plant polysaccharide degrading enzyme system of Thermpbifida cellulosilytica TB100 revealed by de novo genome project data.</title>
        <authorList>
            <person name="Toth A."/>
            <person name="Baka E."/>
            <person name="Luzics S."/>
            <person name="Bata-Vidacs I."/>
            <person name="Nagy I."/>
            <person name="Balint B."/>
            <person name="Herceg R."/>
            <person name="Olasz F."/>
            <person name="Wilk T."/>
            <person name="Nagy T."/>
            <person name="Kriszt B."/>
            <person name="Nagy I."/>
            <person name="Kukolya J."/>
        </authorList>
    </citation>
    <scope>NUCLEOTIDE SEQUENCE [LARGE SCALE GENOMIC DNA]</scope>
    <source>
        <strain evidence="11">TB100</strain>
    </source>
</reference>
<dbReference type="PROSITE" id="PS01277">
    <property type="entry name" value="RIBONUCLEASE_PH"/>
    <property type="match status" value="1"/>
</dbReference>
<evidence type="ECO:0000256" key="5">
    <source>
        <dbReference type="ARBA" id="ARBA00022695"/>
    </source>
</evidence>
<evidence type="ECO:0000259" key="9">
    <source>
        <dbReference type="Pfam" id="PF03725"/>
    </source>
</evidence>
<comment type="similarity">
    <text evidence="1 7">Belongs to the RNase PH family.</text>
</comment>
<evidence type="ECO:0000256" key="7">
    <source>
        <dbReference type="HAMAP-Rule" id="MF_00564"/>
    </source>
</evidence>
<dbReference type="GO" id="GO:0009022">
    <property type="term" value="F:tRNA nucleotidyltransferase activity"/>
    <property type="evidence" value="ECO:0007669"/>
    <property type="project" value="UniProtKB-UniRule"/>
</dbReference>
<name>A0A147KG03_THECS</name>
<keyword evidence="5 7" id="KW-0548">Nucleotidyltransferase</keyword>
<organism evidence="10 11">
    <name type="scientific">Thermobifida cellulosilytica TB100</name>
    <dbReference type="NCBI Taxonomy" id="665004"/>
    <lineage>
        <taxon>Bacteria</taxon>
        <taxon>Bacillati</taxon>
        <taxon>Actinomycetota</taxon>
        <taxon>Actinomycetes</taxon>
        <taxon>Streptosporangiales</taxon>
        <taxon>Nocardiopsidaceae</taxon>
        <taxon>Thermobifida</taxon>
    </lineage>
</organism>
<accession>A0A147KG03</accession>
<keyword evidence="7 10" id="KW-0808">Transferase</keyword>
<dbReference type="GO" id="GO:0031125">
    <property type="term" value="P:rRNA 3'-end processing"/>
    <property type="evidence" value="ECO:0007669"/>
    <property type="project" value="UniProtKB-ARBA"/>
</dbReference>
<dbReference type="Pfam" id="PF01138">
    <property type="entry name" value="RNase_PH"/>
    <property type="match status" value="1"/>
</dbReference>
<dbReference type="InterPro" id="IPR020568">
    <property type="entry name" value="Ribosomal_Su5_D2-typ_SF"/>
</dbReference>
<dbReference type="InterPro" id="IPR001247">
    <property type="entry name" value="ExoRNase_PH_dom1"/>
</dbReference>
<dbReference type="InterPro" id="IPR018336">
    <property type="entry name" value="RNase_PH_CS"/>
</dbReference>
<dbReference type="FunFam" id="3.30.230.70:FF:000003">
    <property type="entry name" value="Ribonuclease PH"/>
    <property type="match status" value="1"/>
</dbReference>
<dbReference type="AlphaFoldDB" id="A0A147KG03"/>